<sequence>MEMETDVPPRTSGFKRIVLCVDASDASHCAARFARRFAQHGVELTIAAVALDPRPLAPHAALAGLDLGVARSELLDDAQRAIAESKSALANTAASVREHLIDLAKENGDVAHALADKAKAAHADLMILGTRQHHGLVRWLDPSVTDRLSQLAPCAMVVVPDKYESPREAGFQRILFAVDGSPTSYAAVNIGALLATPETEIRVVYVVDRAIRYSEFVPMTLLEDAFVKEGELAIAEAARRLESLRNVTRAHVSANLVSTDISADDVSHALLRDAERWNADLIVMGTHGRRGVARAFFGSVANRVAGLARIPLMLVRDQHEEITPDRESKNAS</sequence>
<dbReference type="SUPFAM" id="SSF52402">
    <property type="entry name" value="Adenine nucleotide alpha hydrolases-like"/>
    <property type="match status" value="2"/>
</dbReference>
<evidence type="ECO:0000313" key="3">
    <source>
        <dbReference type="EMBL" id="SAL57817.1"/>
    </source>
</evidence>
<gene>
    <name evidence="3" type="ORF">AWB70_05109</name>
</gene>
<organism evidence="3 4">
    <name type="scientific">Caballeronia cordobensis</name>
    <name type="common">Burkholderia cordobensis</name>
    <dbReference type="NCBI Taxonomy" id="1353886"/>
    <lineage>
        <taxon>Bacteria</taxon>
        <taxon>Pseudomonadati</taxon>
        <taxon>Pseudomonadota</taxon>
        <taxon>Betaproteobacteria</taxon>
        <taxon>Burkholderiales</taxon>
        <taxon>Burkholderiaceae</taxon>
        <taxon>Caballeronia</taxon>
    </lineage>
</organism>
<protein>
    <submittedName>
        <fullName evidence="3">Universal stress protein</fullName>
    </submittedName>
</protein>
<dbReference type="InterPro" id="IPR006015">
    <property type="entry name" value="Universal_stress_UspA"/>
</dbReference>
<keyword evidence="4" id="KW-1185">Reference proteome</keyword>
<dbReference type="Pfam" id="PF00582">
    <property type="entry name" value="Usp"/>
    <property type="match status" value="2"/>
</dbReference>
<reference evidence="4" key="1">
    <citation type="submission" date="2016-01" db="EMBL/GenBank/DDBJ databases">
        <authorList>
            <person name="Peeters C."/>
        </authorList>
    </citation>
    <scope>NUCLEOTIDE SEQUENCE [LARGE SCALE GENOMIC DNA]</scope>
</reference>
<dbReference type="InterPro" id="IPR006016">
    <property type="entry name" value="UspA"/>
</dbReference>
<feature type="domain" description="UspA" evidence="2">
    <location>
        <begin position="14"/>
        <end position="160"/>
    </location>
</feature>
<dbReference type="CDD" id="cd00293">
    <property type="entry name" value="USP-like"/>
    <property type="match status" value="2"/>
</dbReference>
<dbReference type="InterPro" id="IPR014729">
    <property type="entry name" value="Rossmann-like_a/b/a_fold"/>
</dbReference>
<proteinExistence type="inferred from homology"/>
<evidence type="ECO:0000259" key="2">
    <source>
        <dbReference type="Pfam" id="PF00582"/>
    </source>
</evidence>
<evidence type="ECO:0000256" key="1">
    <source>
        <dbReference type="ARBA" id="ARBA00008791"/>
    </source>
</evidence>
<feature type="domain" description="UspA" evidence="2">
    <location>
        <begin position="171"/>
        <end position="316"/>
    </location>
</feature>
<accession>A0A158IMT9</accession>
<evidence type="ECO:0000313" key="4">
    <source>
        <dbReference type="Proteomes" id="UP000054740"/>
    </source>
</evidence>
<dbReference type="AlphaFoldDB" id="A0A158IMT9"/>
<dbReference type="PANTHER" id="PTHR46268:SF6">
    <property type="entry name" value="UNIVERSAL STRESS PROTEIN UP12"/>
    <property type="match status" value="1"/>
</dbReference>
<name>A0A158IMT9_CABCO</name>
<dbReference type="PRINTS" id="PR01438">
    <property type="entry name" value="UNVRSLSTRESS"/>
</dbReference>
<dbReference type="Proteomes" id="UP000054740">
    <property type="component" value="Unassembled WGS sequence"/>
</dbReference>
<dbReference type="Gene3D" id="3.40.50.620">
    <property type="entry name" value="HUPs"/>
    <property type="match status" value="2"/>
</dbReference>
<comment type="similarity">
    <text evidence="1">Belongs to the universal stress protein A family.</text>
</comment>
<dbReference type="PANTHER" id="PTHR46268">
    <property type="entry name" value="STRESS RESPONSE PROTEIN NHAX"/>
    <property type="match status" value="1"/>
</dbReference>
<dbReference type="EMBL" id="FCNY02000014">
    <property type="protein sequence ID" value="SAL57817.1"/>
    <property type="molecule type" value="Genomic_DNA"/>
</dbReference>